<keyword evidence="3" id="KW-1185">Reference proteome</keyword>
<keyword evidence="1" id="KW-0472">Membrane</keyword>
<evidence type="ECO:0000256" key="1">
    <source>
        <dbReference type="SAM" id="Phobius"/>
    </source>
</evidence>
<keyword evidence="1" id="KW-1133">Transmembrane helix</keyword>
<dbReference type="EMBL" id="JABACI010000002">
    <property type="protein sequence ID" value="NLP84282.1"/>
    <property type="molecule type" value="Genomic_DNA"/>
</dbReference>
<dbReference type="Proteomes" id="UP001429745">
    <property type="component" value="Unassembled WGS sequence"/>
</dbReference>
<gene>
    <name evidence="2" type="ORF">HF576_10505</name>
</gene>
<accession>A0ABX1KB72</accession>
<reference evidence="2 3" key="1">
    <citation type="submission" date="2020-04" db="EMBL/GenBank/DDBJ databases">
        <title>CFH 90308 Microbacterium sp.</title>
        <authorList>
            <person name="Nie G."/>
            <person name="Ming H."/>
            <person name="Xia T."/>
        </authorList>
    </citation>
    <scope>NUCLEOTIDE SEQUENCE [LARGE SCALE GENOMIC DNA]</scope>
    <source>
        <strain evidence="2 3">CFH 90308</strain>
    </source>
</reference>
<feature type="transmembrane region" description="Helical" evidence="1">
    <location>
        <begin position="12"/>
        <end position="32"/>
    </location>
</feature>
<dbReference type="InterPro" id="IPR043857">
    <property type="entry name" value="DUF5819"/>
</dbReference>
<dbReference type="Pfam" id="PF19136">
    <property type="entry name" value="DUF5819"/>
    <property type="match status" value="1"/>
</dbReference>
<keyword evidence="1" id="KW-0812">Transmembrane</keyword>
<organism evidence="2 3">
    <name type="scientific">Microbacterium salsuginis</name>
    <dbReference type="NCBI Taxonomy" id="2722803"/>
    <lineage>
        <taxon>Bacteria</taxon>
        <taxon>Bacillati</taxon>
        <taxon>Actinomycetota</taxon>
        <taxon>Actinomycetes</taxon>
        <taxon>Micrococcales</taxon>
        <taxon>Microbacteriaceae</taxon>
        <taxon>Microbacterium</taxon>
    </lineage>
</organism>
<dbReference type="RefSeq" id="WP_168912728.1">
    <property type="nucleotide sequence ID" value="NZ_JABACI010000002.1"/>
</dbReference>
<name>A0ABX1KB72_9MICO</name>
<evidence type="ECO:0000313" key="3">
    <source>
        <dbReference type="Proteomes" id="UP001429745"/>
    </source>
</evidence>
<evidence type="ECO:0000313" key="2">
    <source>
        <dbReference type="EMBL" id="NLP84282.1"/>
    </source>
</evidence>
<sequence>MTAPSHSKSRARLGQTIAAIATLAILLGYGFVSATFTLPPTPARPVVADAFGPYFSQRWNVFAPNILRTNRELQIQVQWREDGELVHSDWVDVTDIEFAAVRGIPMPSRIQKSSFNATQTYLTRYNALSDDQRERVRDTFIQALGDGEFGPIPDPELVDEIDALGESRASVIRFIRYDYMLMRFADAFGTAYFDRDIERVRWRVQFERPNDFLHRFDETPQVDTTHLTFGWRQPTADIDPAILAVYDDVIQRYAGE</sequence>
<proteinExistence type="predicted"/>
<comment type="caution">
    <text evidence="2">The sequence shown here is derived from an EMBL/GenBank/DDBJ whole genome shotgun (WGS) entry which is preliminary data.</text>
</comment>
<protein>
    <submittedName>
        <fullName evidence="2">Uncharacterized protein</fullName>
    </submittedName>
</protein>